<evidence type="ECO:0000259" key="2">
    <source>
        <dbReference type="Pfam" id="PF06724"/>
    </source>
</evidence>
<feature type="transmembrane region" description="Helical" evidence="1">
    <location>
        <begin position="225"/>
        <end position="246"/>
    </location>
</feature>
<comment type="caution">
    <text evidence="3">The sequence shown here is derived from an EMBL/GenBank/DDBJ whole genome shotgun (WGS) entry which is preliminary data.</text>
</comment>
<gene>
    <name evidence="3" type="ORF">C7C46_24080</name>
</gene>
<feature type="transmembrane region" description="Helical" evidence="1">
    <location>
        <begin position="134"/>
        <end position="155"/>
    </location>
</feature>
<keyword evidence="4" id="KW-1185">Reference proteome</keyword>
<dbReference type="Pfam" id="PF06724">
    <property type="entry name" value="DUF1206"/>
    <property type="match status" value="3"/>
</dbReference>
<proteinExistence type="predicted"/>
<feature type="domain" description="DUF1206" evidence="2">
    <location>
        <begin position="90"/>
        <end position="155"/>
    </location>
</feature>
<dbReference type="Proteomes" id="UP000248039">
    <property type="component" value="Unassembled WGS sequence"/>
</dbReference>
<accession>A0A2V4MXC4</accession>
<sequence>MRSAGRAGFVARGVVYVLVGILALEIALGNGGGQQADRQGALHQVAAQPFGRVMLWLLVVGFACMTVWRASLAVFGEGGRKKTGSRVLSAGRAVFYATVCWGTASYAAGGGQSGSNDKSQDWTSSALQLPGGRVLVGIAGVVMLGIGVGIVVSAVQRKFLKKLESGKMSRRARKVVTVLGLGGNTARGTVFAGAGVFVLVAAIRFDPHQAKGMDATLRSFAHTPAGPWLLVLIALGLVLFGAFSFASARWRRL</sequence>
<feature type="transmembrane region" description="Helical" evidence="1">
    <location>
        <begin position="53"/>
        <end position="72"/>
    </location>
</feature>
<feature type="transmembrane region" description="Helical" evidence="1">
    <location>
        <begin position="176"/>
        <end position="205"/>
    </location>
</feature>
<keyword evidence="1" id="KW-1133">Transmembrane helix</keyword>
<protein>
    <recommendedName>
        <fullName evidence="2">DUF1206 domain-containing protein</fullName>
    </recommendedName>
</protein>
<name>A0A2V4MXC4_9ACTN</name>
<dbReference type="EMBL" id="PYBW01000095">
    <property type="protein sequence ID" value="PYC74535.1"/>
    <property type="molecule type" value="Genomic_DNA"/>
</dbReference>
<feature type="domain" description="DUF1206" evidence="2">
    <location>
        <begin position="183"/>
        <end position="251"/>
    </location>
</feature>
<dbReference type="RefSeq" id="WP_110672040.1">
    <property type="nucleotide sequence ID" value="NZ_PYBW01000095.1"/>
</dbReference>
<reference evidence="3 4" key="1">
    <citation type="submission" date="2018-03" db="EMBL/GenBank/DDBJ databases">
        <title>Bioinformatic expansion and discovery of thiopeptide antibiotics.</title>
        <authorList>
            <person name="Schwalen C.J."/>
            <person name="Hudson G.A."/>
            <person name="Mitchell D.A."/>
        </authorList>
    </citation>
    <scope>NUCLEOTIDE SEQUENCE [LARGE SCALE GENOMIC DNA]</scope>
    <source>
        <strain evidence="3 4">ATCC 21389</strain>
    </source>
</reference>
<evidence type="ECO:0000313" key="3">
    <source>
        <dbReference type="EMBL" id="PYC74535.1"/>
    </source>
</evidence>
<dbReference type="OrthoDB" id="4552598at2"/>
<keyword evidence="1" id="KW-0812">Transmembrane</keyword>
<evidence type="ECO:0000313" key="4">
    <source>
        <dbReference type="Proteomes" id="UP000248039"/>
    </source>
</evidence>
<dbReference type="AlphaFoldDB" id="A0A2V4MXC4"/>
<evidence type="ECO:0000256" key="1">
    <source>
        <dbReference type="SAM" id="Phobius"/>
    </source>
</evidence>
<feature type="transmembrane region" description="Helical" evidence="1">
    <location>
        <begin position="93"/>
        <end position="114"/>
    </location>
</feature>
<keyword evidence="1" id="KW-0472">Membrane</keyword>
<feature type="domain" description="DUF1206" evidence="2">
    <location>
        <begin position="7"/>
        <end position="75"/>
    </location>
</feature>
<organism evidence="3 4">
    <name type="scientific">Streptomyces tateyamensis</name>
    <dbReference type="NCBI Taxonomy" id="565073"/>
    <lineage>
        <taxon>Bacteria</taxon>
        <taxon>Bacillati</taxon>
        <taxon>Actinomycetota</taxon>
        <taxon>Actinomycetes</taxon>
        <taxon>Kitasatosporales</taxon>
        <taxon>Streptomycetaceae</taxon>
        <taxon>Streptomyces</taxon>
    </lineage>
</organism>
<dbReference type="InterPro" id="IPR009597">
    <property type="entry name" value="DUF1206"/>
</dbReference>
<feature type="transmembrane region" description="Helical" evidence="1">
    <location>
        <begin position="9"/>
        <end position="33"/>
    </location>
</feature>